<keyword evidence="13" id="KW-1185">Reference proteome</keyword>
<keyword evidence="4" id="KW-1134">Transmembrane beta strand</keyword>
<comment type="similarity">
    <text evidence="2 9">Belongs to the fimbrial export usher family.</text>
</comment>
<reference evidence="12 13" key="1">
    <citation type="submission" date="2020-10" db="EMBL/GenBank/DDBJ databases">
        <title>Phylogeny of dyella-like bacteria.</title>
        <authorList>
            <person name="Fu J."/>
        </authorList>
    </citation>
    <scope>NUCLEOTIDE SEQUENCE [LARGE SCALE GENOMIC DNA]</scope>
    <source>
        <strain evidence="12 13">DHOB09</strain>
    </source>
</reference>
<dbReference type="PROSITE" id="PS01151">
    <property type="entry name" value="FIMBRIAL_USHER"/>
    <property type="match status" value="1"/>
</dbReference>
<dbReference type="SUPFAM" id="SSF141729">
    <property type="entry name" value="FimD N-terminal domain-like"/>
    <property type="match status" value="1"/>
</dbReference>
<evidence type="ECO:0000313" key="12">
    <source>
        <dbReference type="EMBL" id="QRN52843.1"/>
    </source>
</evidence>
<dbReference type="PANTHER" id="PTHR30451">
    <property type="entry name" value="OUTER MEMBRANE USHER PROTEIN"/>
    <property type="match status" value="1"/>
</dbReference>
<dbReference type="Pfam" id="PF13953">
    <property type="entry name" value="PapC_C"/>
    <property type="match status" value="1"/>
</dbReference>
<keyword evidence="5 9" id="KW-0812">Transmembrane</keyword>
<keyword evidence="3 9" id="KW-0813">Transport</keyword>
<accession>A0ABX7GRZ2</accession>
<dbReference type="RefSeq" id="WP_188800078.1">
    <property type="nucleotide sequence ID" value="NZ_BMIZ01000002.1"/>
</dbReference>
<dbReference type="InterPro" id="IPR000015">
    <property type="entry name" value="Fimb_usher"/>
</dbReference>
<dbReference type="Gene3D" id="3.10.20.410">
    <property type="match status" value="1"/>
</dbReference>
<evidence type="ECO:0000256" key="4">
    <source>
        <dbReference type="ARBA" id="ARBA00022452"/>
    </source>
</evidence>
<keyword evidence="9" id="KW-1029">Fimbrium biogenesis</keyword>
<dbReference type="InterPro" id="IPR025949">
    <property type="entry name" value="PapC-like_C"/>
</dbReference>
<sequence length="946" mass="100930">MSTKQSSKTERIRAVAPMRQRLLSVWIIATLISPSLLRAAAVDPAAGPSADPAAATAVTFDADFFPAGMAPKVDLSRFEKSGAVAPGIYRGDVILNRVWRANTDIVLDVAPDGKDVLPCFDKASLASYGVDLKKVAADTTHPDKKPVPDGRFCSPLRDYIPGATTSFDGGEQTLTIEVPQIYSSHNARGWVDPSEWNSGINAAVIGYNANFYRNDDGNRALASGYLGLNLSQHFGSWSVNHTGSLMWTEGQGNKYQASATFLQHDIPSLGAQMLAGDTFTSGDLFDSVRLRGVRLFSDDRMLPNSLRGYAPIVRGVADTNAHLIIRQHGYVVYDTNVAPGPYVIDDLAPTGYGGDLDVEQIEADGRVKRFTVPFAAVPMSLRPGMTRWSLAAGKINQLNLVDEPTLLQGTYQRGLTNLVTAYGGATLATDYASVIGGAAFNTKVGAFAADVTEARNRVPGHSATTGTSVRLSYNKNLVDTGTNFAVAAYRYSTSGYVGLQDATYMRDAAARGQNPDNVQRQRNRLDVNISQNLGDRYGQFFLTGSVLDYWNARGRQVNFSAGYSNRWKLLNYSISAQRTRDTTIANSAYTSPITDVIPGDITGALGAPTTPGRVDTSIFLTLSMPLGRSAHAPIFNTLVNRSQQGGTNEQASVSGTLGSEQRLAYGATLSHDTSATNASVNAQYNGSHGNYAGSYSYGTNYSQASVGTSGSLILHAGGFTFSPPTGDTIALVHAPNAKGARIMSGQGSVVDGNGYAVVPYLQPYQLNTVELDPKDSSTSVELKSTKEKVAPRAGTVTLLNYETTSGRALLVETNLPDGRPVPFGANVLDEKGDNIGVAGQASRLYVRDMQSSGVITVQWGDGEADSCQIKVQLKPQAKGVRTDMEKIQAPCVLKASATTQHANSSITKTVAVLNHGGNSMWLDGVTEYAPLRHNYISHGLTASDTV</sequence>
<keyword evidence="7 9" id="KW-0472">Membrane</keyword>
<evidence type="ECO:0000256" key="3">
    <source>
        <dbReference type="ARBA" id="ARBA00022448"/>
    </source>
</evidence>
<dbReference type="PANTHER" id="PTHR30451:SF20">
    <property type="entry name" value="FIMBRIAE USHER"/>
    <property type="match status" value="1"/>
</dbReference>
<evidence type="ECO:0000256" key="2">
    <source>
        <dbReference type="ARBA" id="ARBA00008064"/>
    </source>
</evidence>
<dbReference type="Pfam" id="PF00577">
    <property type="entry name" value="Usher"/>
    <property type="match status" value="2"/>
</dbReference>
<protein>
    <submittedName>
        <fullName evidence="12">Fimbrial biogenesis outer membrane usher protein</fullName>
    </submittedName>
</protein>
<evidence type="ECO:0000256" key="8">
    <source>
        <dbReference type="ARBA" id="ARBA00023237"/>
    </source>
</evidence>
<feature type="domain" description="PapC-like C-terminal" evidence="10">
    <location>
        <begin position="811"/>
        <end position="874"/>
    </location>
</feature>
<dbReference type="Gene3D" id="2.60.40.2070">
    <property type="match status" value="1"/>
</dbReference>
<name>A0ABX7GRZ2_9GAMM</name>
<keyword evidence="8 9" id="KW-0998">Cell outer membrane</keyword>
<evidence type="ECO:0000256" key="7">
    <source>
        <dbReference type="ARBA" id="ARBA00023136"/>
    </source>
</evidence>
<proteinExistence type="inferred from homology"/>
<gene>
    <name evidence="12" type="ORF">ISN74_15530</name>
</gene>
<organism evidence="12 13">
    <name type="scientific">Dyella caseinilytica</name>
    <dbReference type="NCBI Taxonomy" id="1849581"/>
    <lineage>
        <taxon>Bacteria</taxon>
        <taxon>Pseudomonadati</taxon>
        <taxon>Pseudomonadota</taxon>
        <taxon>Gammaproteobacteria</taxon>
        <taxon>Lysobacterales</taxon>
        <taxon>Rhodanobacteraceae</taxon>
        <taxon>Dyella</taxon>
    </lineage>
</organism>
<comment type="subcellular location">
    <subcellularLocation>
        <location evidence="1 9">Cell outer membrane</location>
        <topology evidence="1 9">Multi-pass membrane protein</topology>
    </subcellularLocation>
</comment>
<evidence type="ECO:0000259" key="10">
    <source>
        <dbReference type="Pfam" id="PF13953"/>
    </source>
</evidence>
<evidence type="ECO:0000313" key="13">
    <source>
        <dbReference type="Proteomes" id="UP000663181"/>
    </source>
</evidence>
<dbReference type="Proteomes" id="UP000663181">
    <property type="component" value="Chromosome"/>
</dbReference>
<evidence type="ECO:0000259" key="11">
    <source>
        <dbReference type="Pfam" id="PF13954"/>
    </source>
</evidence>
<dbReference type="InterPro" id="IPR018030">
    <property type="entry name" value="Fimbrial_membr_usher_CS"/>
</dbReference>
<dbReference type="InterPro" id="IPR043142">
    <property type="entry name" value="PapC-like_C_sf"/>
</dbReference>
<dbReference type="EMBL" id="CP064030">
    <property type="protein sequence ID" value="QRN52843.1"/>
    <property type="molecule type" value="Genomic_DNA"/>
</dbReference>
<keyword evidence="6" id="KW-0732">Signal</keyword>
<dbReference type="InterPro" id="IPR025885">
    <property type="entry name" value="PapC_N"/>
</dbReference>
<dbReference type="InterPro" id="IPR042186">
    <property type="entry name" value="FimD_plug_dom"/>
</dbReference>
<dbReference type="Gene3D" id="2.60.40.2610">
    <property type="entry name" value="Outer membrane usher protein FimD, plug domain"/>
    <property type="match status" value="1"/>
</dbReference>
<evidence type="ECO:0000256" key="1">
    <source>
        <dbReference type="ARBA" id="ARBA00004571"/>
    </source>
</evidence>
<dbReference type="Gene3D" id="2.60.40.3110">
    <property type="match status" value="1"/>
</dbReference>
<evidence type="ECO:0000256" key="9">
    <source>
        <dbReference type="RuleBase" id="RU003884"/>
    </source>
</evidence>
<feature type="domain" description="PapC N-terminal" evidence="11">
    <location>
        <begin position="59"/>
        <end position="210"/>
    </location>
</feature>
<evidence type="ECO:0000256" key="6">
    <source>
        <dbReference type="ARBA" id="ARBA00022729"/>
    </source>
</evidence>
<evidence type="ECO:0000256" key="5">
    <source>
        <dbReference type="ARBA" id="ARBA00022692"/>
    </source>
</evidence>
<dbReference type="InterPro" id="IPR037224">
    <property type="entry name" value="PapC_N_sf"/>
</dbReference>
<dbReference type="Pfam" id="PF13954">
    <property type="entry name" value="PapC_N"/>
    <property type="match status" value="1"/>
</dbReference>